<reference evidence="4" key="1">
    <citation type="submission" date="2018-11" db="EMBL/GenBank/DDBJ databases">
        <title>Chitinophaga lutea sp.nov., isolate from arsenic contaminated soil.</title>
        <authorList>
            <person name="Zong Y."/>
        </authorList>
    </citation>
    <scope>NUCLEOTIDE SEQUENCE [LARGE SCALE GENOMIC DNA]</scope>
    <source>
        <strain evidence="4">YLT18</strain>
    </source>
</reference>
<feature type="chain" id="PRO_5018015551" evidence="2">
    <location>
        <begin position="19"/>
        <end position="274"/>
    </location>
</feature>
<dbReference type="Proteomes" id="UP000279089">
    <property type="component" value="Unassembled WGS sequence"/>
</dbReference>
<feature type="region of interest" description="Disordered" evidence="1">
    <location>
        <begin position="200"/>
        <end position="219"/>
    </location>
</feature>
<proteinExistence type="predicted"/>
<keyword evidence="4" id="KW-1185">Reference proteome</keyword>
<name>A0A3N4MS38_9BACT</name>
<accession>A0A3N4MS38</accession>
<dbReference type="EMBL" id="RMBX01000017">
    <property type="protein sequence ID" value="RPD38203.1"/>
    <property type="molecule type" value="Genomic_DNA"/>
</dbReference>
<organism evidence="3 4">
    <name type="scientific">Chitinophaga barathri</name>
    <dbReference type="NCBI Taxonomy" id="1647451"/>
    <lineage>
        <taxon>Bacteria</taxon>
        <taxon>Pseudomonadati</taxon>
        <taxon>Bacteroidota</taxon>
        <taxon>Chitinophagia</taxon>
        <taxon>Chitinophagales</taxon>
        <taxon>Chitinophagaceae</taxon>
        <taxon>Chitinophaga</taxon>
    </lineage>
</organism>
<dbReference type="OrthoDB" id="669636at2"/>
<evidence type="ECO:0000256" key="2">
    <source>
        <dbReference type="SAM" id="SignalP"/>
    </source>
</evidence>
<feature type="compositionally biased region" description="Basic and acidic residues" evidence="1">
    <location>
        <begin position="205"/>
        <end position="215"/>
    </location>
</feature>
<keyword evidence="2" id="KW-0732">Signal</keyword>
<evidence type="ECO:0000313" key="3">
    <source>
        <dbReference type="EMBL" id="RPD38203.1"/>
    </source>
</evidence>
<evidence type="ECO:0000313" key="4">
    <source>
        <dbReference type="Proteomes" id="UP000279089"/>
    </source>
</evidence>
<gene>
    <name evidence="3" type="ORF">EG028_26450</name>
</gene>
<comment type="caution">
    <text evidence="3">The sequence shown here is derived from an EMBL/GenBank/DDBJ whole genome shotgun (WGS) entry which is preliminary data.</text>
</comment>
<protein>
    <submittedName>
        <fullName evidence="3">Uncharacterized protein</fullName>
    </submittedName>
</protein>
<feature type="signal peptide" evidence="2">
    <location>
        <begin position="1"/>
        <end position="18"/>
    </location>
</feature>
<evidence type="ECO:0000256" key="1">
    <source>
        <dbReference type="SAM" id="MobiDB-lite"/>
    </source>
</evidence>
<dbReference type="RefSeq" id="WP_120515933.1">
    <property type="nucleotide sequence ID" value="NZ_QXZY01000004.1"/>
</dbReference>
<dbReference type="AlphaFoldDB" id="A0A3N4MS38"/>
<sequence>MKYMLIIGMLLLTVFANAQQPAQTTKPDVILKVNGDELTGKVTEITDDEVKFVYANETLVYAIKKAEIQKITFSSGRIEFFNKPAAPAAGNANTGGAPASGESHHNKVAILPFGFVRDGQNAADEISLKVQNDCFSYMNKHAGQLSILDPRTSNAMLAKGGVTRENIKNYTMTDLCNLLGVEYVVEGTVLMNSTTQTSYSTANADVKDKDKDKKVSGSTFSSSQQNFETNLNLNIYNDAGATVYSQSRRSFFNTQDAYQNTLEYLLKRTPLYQK</sequence>